<dbReference type="PANTHER" id="PTHR10219">
    <property type="entry name" value="GLYCOLIPID TRANSFER PROTEIN-RELATED"/>
    <property type="match status" value="1"/>
</dbReference>
<dbReference type="InterPro" id="IPR014830">
    <property type="entry name" value="Glycolipid_transfer_prot_dom"/>
</dbReference>
<dbReference type="GO" id="GO:0016020">
    <property type="term" value="C:membrane"/>
    <property type="evidence" value="ECO:0007669"/>
    <property type="project" value="TreeGrafter"/>
</dbReference>
<sequence length="149" mass="16965">MMAFQLPHSLMPASVSLAYLKIRQKYKSDPDAYGILQDIVQQEVKDNTTTAKNSATDALMWLRRSLQFIKEMIKEISAGETDLNLAAKAAPHLEDFIYFIAVNKEDIEKNEFMPSVIKDLSECGQAMERITDILIKHYVDHNIESSDQV</sequence>
<dbReference type="SUPFAM" id="SSF110004">
    <property type="entry name" value="Glycolipid transfer protein, GLTP"/>
    <property type="match status" value="1"/>
</dbReference>
<accession>A0A2G8LGL6</accession>
<evidence type="ECO:0000313" key="3">
    <source>
        <dbReference type="EMBL" id="PIK59393.1"/>
    </source>
</evidence>
<protein>
    <submittedName>
        <fullName evidence="3">Putative pleckstrin-likey domain-containing family A member 8</fullName>
    </submittedName>
</protein>
<keyword evidence="4" id="KW-1185">Reference proteome</keyword>
<proteinExistence type="predicted"/>
<reference evidence="3 4" key="1">
    <citation type="journal article" date="2017" name="PLoS Biol.">
        <title>The sea cucumber genome provides insights into morphological evolution and visceral regeneration.</title>
        <authorList>
            <person name="Zhang X."/>
            <person name="Sun L."/>
            <person name="Yuan J."/>
            <person name="Sun Y."/>
            <person name="Gao Y."/>
            <person name="Zhang L."/>
            <person name="Li S."/>
            <person name="Dai H."/>
            <person name="Hamel J.F."/>
            <person name="Liu C."/>
            <person name="Yu Y."/>
            <person name="Liu S."/>
            <person name="Lin W."/>
            <person name="Guo K."/>
            <person name="Jin S."/>
            <person name="Xu P."/>
            <person name="Storey K.B."/>
            <person name="Huan P."/>
            <person name="Zhang T."/>
            <person name="Zhou Y."/>
            <person name="Zhang J."/>
            <person name="Lin C."/>
            <person name="Li X."/>
            <person name="Xing L."/>
            <person name="Huo D."/>
            <person name="Sun M."/>
            <person name="Wang L."/>
            <person name="Mercier A."/>
            <person name="Li F."/>
            <person name="Yang H."/>
            <person name="Xiang J."/>
        </authorList>
    </citation>
    <scope>NUCLEOTIDE SEQUENCE [LARGE SCALE GENOMIC DNA]</scope>
    <source>
        <strain evidence="3">Shaxun</strain>
        <tissue evidence="3">Muscle</tissue>
    </source>
</reference>
<organism evidence="3 4">
    <name type="scientific">Stichopus japonicus</name>
    <name type="common">Sea cucumber</name>
    <dbReference type="NCBI Taxonomy" id="307972"/>
    <lineage>
        <taxon>Eukaryota</taxon>
        <taxon>Metazoa</taxon>
        <taxon>Echinodermata</taxon>
        <taxon>Eleutherozoa</taxon>
        <taxon>Echinozoa</taxon>
        <taxon>Holothuroidea</taxon>
        <taxon>Aspidochirotacea</taxon>
        <taxon>Aspidochirotida</taxon>
        <taxon>Stichopodidae</taxon>
        <taxon>Apostichopus</taxon>
    </lineage>
</organism>
<dbReference type="PANTHER" id="PTHR10219:SF25">
    <property type="entry name" value="PLECKSTRIN HOMOLOGY DOMAIN-CONTAINING FAMILY A MEMBER 8"/>
    <property type="match status" value="1"/>
</dbReference>
<evidence type="ECO:0000313" key="4">
    <source>
        <dbReference type="Proteomes" id="UP000230750"/>
    </source>
</evidence>
<dbReference type="GO" id="GO:1902387">
    <property type="term" value="F:ceramide 1-phosphate binding"/>
    <property type="evidence" value="ECO:0007669"/>
    <property type="project" value="TreeGrafter"/>
</dbReference>
<dbReference type="GO" id="GO:0005829">
    <property type="term" value="C:cytosol"/>
    <property type="evidence" value="ECO:0007669"/>
    <property type="project" value="TreeGrafter"/>
</dbReference>
<evidence type="ECO:0000259" key="2">
    <source>
        <dbReference type="Pfam" id="PF08718"/>
    </source>
</evidence>
<dbReference type="STRING" id="307972.A0A2G8LGL6"/>
<comment type="caution">
    <text evidence="3">The sequence shown here is derived from an EMBL/GenBank/DDBJ whole genome shotgun (WGS) entry which is preliminary data.</text>
</comment>
<dbReference type="GO" id="GO:1902388">
    <property type="term" value="F:ceramide 1-phosphate transfer activity"/>
    <property type="evidence" value="ECO:0007669"/>
    <property type="project" value="TreeGrafter"/>
</dbReference>
<dbReference type="EMBL" id="MRZV01000084">
    <property type="protein sequence ID" value="PIK59393.1"/>
    <property type="molecule type" value="Genomic_DNA"/>
</dbReference>
<dbReference type="Pfam" id="PF08718">
    <property type="entry name" value="GLTP"/>
    <property type="match status" value="1"/>
</dbReference>
<dbReference type="Gene3D" id="1.10.3520.10">
    <property type="entry name" value="Glycolipid transfer protein"/>
    <property type="match status" value="1"/>
</dbReference>
<dbReference type="InterPro" id="IPR036497">
    <property type="entry name" value="GLTP_sf"/>
</dbReference>
<keyword evidence="1" id="KW-0813">Transport</keyword>
<dbReference type="Proteomes" id="UP000230750">
    <property type="component" value="Unassembled WGS sequence"/>
</dbReference>
<gene>
    <name evidence="3" type="ORF">BSL78_03695</name>
</gene>
<feature type="domain" description="Glycolipid transfer protein" evidence="2">
    <location>
        <begin position="21"/>
        <end position="87"/>
    </location>
</feature>
<evidence type="ECO:0000256" key="1">
    <source>
        <dbReference type="ARBA" id="ARBA00022448"/>
    </source>
</evidence>
<dbReference type="OrthoDB" id="1854502at2759"/>
<name>A0A2G8LGL6_STIJA</name>
<dbReference type="AlphaFoldDB" id="A0A2G8LGL6"/>